<evidence type="ECO:0000256" key="1">
    <source>
        <dbReference type="SAM" id="Phobius"/>
    </source>
</evidence>
<dbReference type="RefSeq" id="XP_022405662.1">
    <property type="nucleotide sequence ID" value="XM_022543043.1"/>
</dbReference>
<dbReference type="Proteomes" id="UP000184300">
    <property type="component" value="Unassembled WGS sequence"/>
</dbReference>
<evidence type="ECO:0000313" key="3">
    <source>
        <dbReference type="Proteomes" id="UP000184300"/>
    </source>
</evidence>
<organism evidence="2 3">
    <name type="scientific">Aspergillus glaucus CBS 516.65</name>
    <dbReference type="NCBI Taxonomy" id="1160497"/>
    <lineage>
        <taxon>Eukaryota</taxon>
        <taxon>Fungi</taxon>
        <taxon>Dikarya</taxon>
        <taxon>Ascomycota</taxon>
        <taxon>Pezizomycotina</taxon>
        <taxon>Eurotiomycetes</taxon>
        <taxon>Eurotiomycetidae</taxon>
        <taxon>Eurotiales</taxon>
        <taxon>Aspergillaceae</taxon>
        <taxon>Aspergillus</taxon>
        <taxon>Aspergillus subgen. Aspergillus</taxon>
    </lineage>
</organism>
<name>A0A1L9VYK8_ASPGL</name>
<dbReference type="EMBL" id="KV878888">
    <property type="protein sequence ID" value="OJJ89000.1"/>
    <property type="molecule type" value="Genomic_DNA"/>
</dbReference>
<feature type="transmembrane region" description="Helical" evidence="1">
    <location>
        <begin position="14"/>
        <end position="33"/>
    </location>
</feature>
<keyword evidence="3" id="KW-1185">Reference proteome</keyword>
<gene>
    <name evidence="2" type="ORF">ASPGLDRAFT_186904</name>
</gene>
<keyword evidence="1" id="KW-0472">Membrane</keyword>
<dbReference type="VEuPathDB" id="FungiDB:ASPGLDRAFT_186904"/>
<sequence>MAAVLATIVTFRDLSVLVIWLSIAAGNVLFVAISAMEWHAMAMVDEHLACPGEALRYNYARWCPRSRMKGSIKARRRDAVRRYTTQEQHSNFSLNEECRAIALVDLKFSVPLSDAPFLETNLSAGQRLFTTPMRHSTRQWHENTEALRLIKGTMMSEIMQPSFPSNCYPLIAFHYHRSFTIS</sequence>
<evidence type="ECO:0000313" key="2">
    <source>
        <dbReference type="EMBL" id="OJJ89000.1"/>
    </source>
</evidence>
<dbReference type="GeneID" id="34459304"/>
<keyword evidence="1" id="KW-1133">Transmembrane helix</keyword>
<protein>
    <submittedName>
        <fullName evidence="2">Uncharacterized protein</fullName>
    </submittedName>
</protein>
<accession>A0A1L9VYK8</accession>
<reference evidence="3" key="1">
    <citation type="journal article" date="2017" name="Genome Biol.">
        <title>Comparative genomics reveals high biological diversity and specific adaptations in the industrially and medically important fungal genus Aspergillus.</title>
        <authorList>
            <person name="de Vries R.P."/>
            <person name="Riley R."/>
            <person name="Wiebenga A."/>
            <person name="Aguilar-Osorio G."/>
            <person name="Amillis S."/>
            <person name="Uchima C.A."/>
            <person name="Anderluh G."/>
            <person name="Asadollahi M."/>
            <person name="Askin M."/>
            <person name="Barry K."/>
            <person name="Battaglia E."/>
            <person name="Bayram O."/>
            <person name="Benocci T."/>
            <person name="Braus-Stromeyer S.A."/>
            <person name="Caldana C."/>
            <person name="Canovas D."/>
            <person name="Cerqueira G.C."/>
            <person name="Chen F."/>
            <person name="Chen W."/>
            <person name="Choi C."/>
            <person name="Clum A."/>
            <person name="Dos Santos R.A."/>
            <person name="Damasio A.R."/>
            <person name="Diallinas G."/>
            <person name="Emri T."/>
            <person name="Fekete E."/>
            <person name="Flipphi M."/>
            <person name="Freyberg S."/>
            <person name="Gallo A."/>
            <person name="Gournas C."/>
            <person name="Habgood R."/>
            <person name="Hainaut M."/>
            <person name="Harispe M.L."/>
            <person name="Henrissat B."/>
            <person name="Hilden K.S."/>
            <person name="Hope R."/>
            <person name="Hossain A."/>
            <person name="Karabika E."/>
            <person name="Karaffa L."/>
            <person name="Karanyi Z."/>
            <person name="Krasevec N."/>
            <person name="Kuo A."/>
            <person name="Kusch H."/>
            <person name="LaButti K."/>
            <person name="Lagendijk E.L."/>
            <person name="Lapidus A."/>
            <person name="Levasseur A."/>
            <person name="Lindquist E."/>
            <person name="Lipzen A."/>
            <person name="Logrieco A.F."/>
            <person name="MacCabe A."/>
            <person name="Maekelae M.R."/>
            <person name="Malavazi I."/>
            <person name="Melin P."/>
            <person name="Meyer V."/>
            <person name="Mielnichuk N."/>
            <person name="Miskei M."/>
            <person name="Molnar A.P."/>
            <person name="Mule G."/>
            <person name="Ngan C.Y."/>
            <person name="Orejas M."/>
            <person name="Orosz E."/>
            <person name="Ouedraogo J.P."/>
            <person name="Overkamp K.M."/>
            <person name="Park H.-S."/>
            <person name="Perrone G."/>
            <person name="Piumi F."/>
            <person name="Punt P.J."/>
            <person name="Ram A.F."/>
            <person name="Ramon A."/>
            <person name="Rauscher S."/>
            <person name="Record E."/>
            <person name="Riano-Pachon D.M."/>
            <person name="Robert V."/>
            <person name="Roehrig J."/>
            <person name="Ruller R."/>
            <person name="Salamov A."/>
            <person name="Salih N.S."/>
            <person name="Samson R.A."/>
            <person name="Sandor E."/>
            <person name="Sanguinetti M."/>
            <person name="Schuetze T."/>
            <person name="Sepcic K."/>
            <person name="Shelest E."/>
            <person name="Sherlock G."/>
            <person name="Sophianopoulou V."/>
            <person name="Squina F.M."/>
            <person name="Sun H."/>
            <person name="Susca A."/>
            <person name="Todd R.B."/>
            <person name="Tsang A."/>
            <person name="Unkles S.E."/>
            <person name="van de Wiele N."/>
            <person name="van Rossen-Uffink D."/>
            <person name="Oliveira J.V."/>
            <person name="Vesth T.C."/>
            <person name="Visser J."/>
            <person name="Yu J.-H."/>
            <person name="Zhou M."/>
            <person name="Andersen M.R."/>
            <person name="Archer D.B."/>
            <person name="Baker S.E."/>
            <person name="Benoit I."/>
            <person name="Brakhage A.A."/>
            <person name="Braus G.H."/>
            <person name="Fischer R."/>
            <person name="Frisvad J.C."/>
            <person name="Goldman G.H."/>
            <person name="Houbraken J."/>
            <person name="Oakley B."/>
            <person name="Pocsi I."/>
            <person name="Scazzocchio C."/>
            <person name="Seiboth B."/>
            <person name="vanKuyk P.A."/>
            <person name="Wortman J."/>
            <person name="Dyer P.S."/>
            <person name="Grigoriev I.V."/>
        </authorList>
    </citation>
    <scope>NUCLEOTIDE SEQUENCE [LARGE SCALE GENOMIC DNA]</scope>
    <source>
        <strain evidence="3">CBS 516.65</strain>
    </source>
</reference>
<proteinExistence type="predicted"/>
<keyword evidence="1" id="KW-0812">Transmembrane</keyword>
<dbReference type="AlphaFoldDB" id="A0A1L9VYK8"/>